<evidence type="ECO:0000256" key="9">
    <source>
        <dbReference type="ARBA" id="ARBA00023136"/>
    </source>
</evidence>
<dbReference type="EMBL" id="JAYGHX010000010">
    <property type="protein sequence ID" value="MEA5392326.1"/>
    <property type="molecule type" value="Genomic_DNA"/>
</dbReference>
<feature type="transmembrane region" description="Helical" evidence="10">
    <location>
        <begin position="637"/>
        <end position="656"/>
    </location>
</feature>
<dbReference type="InterPro" id="IPR044492">
    <property type="entry name" value="P_typ_ATPase_HD_dom"/>
</dbReference>
<dbReference type="SFLD" id="SFLDS00003">
    <property type="entry name" value="Haloacid_Dehalogenase"/>
    <property type="match status" value="1"/>
</dbReference>
<protein>
    <submittedName>
        <fullName evidence="12">Copper-translocating P-type ATPase</fullName>
    </submittedName>
</protein>
<name>A0ABU5RX08_9CYAN</name>
<feature type="transmembrane region" description="Helical" evidence="10">
    <location>
        <begin position="138"/>
        <end position="156"/>
    </location>
</feature>
<dbReference type="SFLD" id="SFLDF00027">
    <property type="entry name" value="p-type_atpase"/>
    <property type="match status" value="1"/>
</dbReference>
<organism evidence="12 13">
    <name type="scientific">Cyanobium gracile UHCC 0139</name>
    <dbReference type="NCBI Taxonomy" id="3110308"/>
    <lineage>
        <taxon>Bacteria</taxon>
        <taxon>Bacillati</taxon>
        <taxon>Cyanobacteriota</taxon>
        <taxon>Cyanophyceae</taxon>
        <taxon>Synechococcales</taxon>
        <taxon>Prochlorococcaceae</taxon>
        <taxon>Cyanobium</taxon>
    </lineage>
</organism>
<comment type="subcellular location">
    <subcellularLocation>
        <location evidence="10">Cell membrane</location>
    </subcellularLocation>
    <subcellularLocation>
        <location evidence="1">Endomembrane system</location>
        <topology evidence="1">Multi-pass membrane protein</topology>
    </subcellularLocation>
</comment>
<reference evidence="12 13" key="1">
    <citation type="submission" date="2023-12" db="EMBL/GenBank/DDBJ databases">
        <title>Baltic Sea Cyanobacteria.</title>
        <authorList>
            <person name="Delbaje E."/>
            <person name="Fewer D.P."/>
            <person name="Shishido T.K."/>
        </authorList>
    </citation>
    <scope>NUCLEOTIDE SEQUENCE [LARGE SCALE GENOMIC DNA]</scope>
    <source>
        <strain evidence="12 13">UHCC 0139</strain>
    </source>
</reference>
<evidence type="ECO:0000256" key="2">
    <source>
        <dbReference type="ARBA" id="ARBA00006024"/>
    </source>
</evidence>
<dbReference type="SUPFAM" id="SSF56784">
    <property type="entry name" value="HAD-like"/>
    <property type="match status" value="1"/>
</dbReference>
<evidence type="ECO:0000256" key="10">
    <source>
        <dbReference type="RuleBase" id="RU362081"/>
    </source>
</evidence>
<keyword evidence="13" id="KW-1185">Reference proteome</keyword>
<evidence type="ECO:0000313" key="12">
    <source>
        <dbReference type="EMBL" id="MEA5392326.1"/>
    </source>
</evidence>
<evidence type="ECO:0000259" key="11">
    <source>
        <dbReference type="Pfam" id="PF00122"/>
    </source>
</evidence>
<dbReference type="InterPro" id="IPR018303">
    <property type="entry name" value="ATPase_P-typ_P_site"/>
</dbReference>
<dbReference type="Pfam" id="PF00702">
    <property type="entry name" value="Hydrolase"/>
    <property type="match status" value="1"/>
</dbReference>
<dbReference type="SFLD" id="SFLDG00002">
    <property type="entry name" value="C1.7:_P-type_atpase_like"/>
    <property type="match status" value="1"/>
</dbReference>
<dbReference type="Proteomes" id="UP001304461">
    <property type="component" value="Unassembled WGS sequence"/>
</dbReference>
<dbReference type="InterPro" id="IPR027256">
    <property type="entry name" value="P-typ_ATPase_IB"/>
</dbReference>
<evidence type="ECO:0000256" key="7">
    <source>
        <dbReference type="ARBA" id="ARBA00022967"/>
    </source>
</evidence>
<dbReference type="PRINTS" id="PR00119">
    <property type="entry name" value="CATATPASE"/>
</dbReference>
<feature type="domain" description="P-type ATPase A" evidence="11">
    <location>
        <begin position="174"/>
        <end position="273"/>
    </location>
</feature>
<keyword evidence="6 10" id="KW-0067">ATP-binding</keyword>
<evidence type="ECO:0000256" key="5">
    <source>
        <dbReference type="ARBA" id="ARBA00022741"/>
    </source>
</evidence>
<dbReference type="InterPro" id="IPR008250">
    <property type="entry name" value="ATPase_P-typ_transduc_dom_A_sf"/>
</dbReference>
<comment type="similarity">
    <text evidence="2 10">Belongs to the cation transport ATPase (P-type) (TC 3.A.3) family. Type IB subfamily.</text>
</comment>
<keyword evidence="10" id="KW-1003">Cell membrane</keyword>
<dbReference type="PROSITE" id="PS00154">
    <property type="entry name" value="ATPASE_E1_E2"/>
    <property type="match status" value="1"/>
</dbReference>
<dbReference type="InterPro" id="IPR001757">
    <property type="entry name" value="P_typ_ATPase"/>
</dbReference>
<evidence type="ECO:0000256" key="8">
    <source>
        <dbReference type="ARBA" id="ARBA00022989"/>
    </source>
</evidence>
<dbReference type="InterPro" id="IPR023299">
    <property type="entry name" value="ATPase_P-typ_cyto_dom_N"/>
</dbReference>
<dbReference type="InterPro" id="IPR059000">
    <property type="entry name" value="ATPase_P-type_domA"/>
</dbReference>
<evidence type="ECO:0000256" key="6">
    <source>
        <dbReference type="ARBA" id="ARBA00022840"/>
    </source>
</evidence>
<dbReference type="InterPro" id="IPR036412">
    <property type="entry name" value="HAD-like_sf"/>
</dbReference>
<keyword evidence="8 10" id="KW-1133">Transmembrane helix</keyword>
<evidence type="ECO:0000256" key="4">
    <source>
        <dbReference type="ARBA" id="ARBA00022723"/>
    </source>
</evidence>
<dbReference type="PANTHER" id="PTHR43520:SF8">
    <property type="entry name" value="P-TYPE CU(+) TRANSPORTER"/>
    <property type="match status" value="1"/>
</dbReference>
<evidence type="ECO:0000313" key="13">
    <source>
        <dbReference type="Proteomes" id="UP001304461"/>
    </source>
</evidence>
<keyword evidence="5 10" id="KW-0547">Nucleotide-binding</keyword>
<keyword evidence="3 10" id="KW-0812">Transmembrane</keyword>
<feature type="transmembrane region" description="Helical" evidence="10">
    <location>
        <begin position="63"/>
        <end position="85"/>
    </location>
</feature>
<dbReference type="SUPFAM" id="SSF81665">
    <property type="entry name" value="Calcium ATPase, transmembrane domain M"/>
    <property type="match status" value="1"/>
</dbReference>
<dbReference type="Gene3D" id="3.40.1110.10">
    <property type="entry name" value="Calcium-transporting ATPase, cytoplasmic domain N"/>
    <property type="match status" value="1"/>
</dbReference>
<feature type="transmembrane region" description="Helical" evidence="10">
    <location>
        <begin position="106"/>
        <end position="126"/>
    </location>
</feature>
<dbReference type="NCBIfam" id="TIGR01511">
    <property type="entry name" value="ATPase-IB1_Cu"/>
    <property type="match status" value="1"/>
</dbReference>
<gene>
    <name evidence="12" type="ORF">VB738_13770</name>
</gene>
<feature type="transmembrane region" description="Helical" evidence="10">
    <location>
        <begin position="662"/>
        <end position="684"/>
    </location>
</feature>
<dbReference type="Gene3D" id="2.70.150.10">
    <property type="entry name" value="Calcium-transporting ATPase, cytoplasmic transduction domain A"/>
    <property type="match status" value="1"/>
</dbReference>
<evidence type="ECO:0000256" key="3">
    <source>
        <dbReference type="ARBA" id="ARBA00022692"/>
    </source>
</evidence>
<keyword evidence="7" id="KW-1278">Translocase</keyword>
<dbReference type="CDD" id="cd02094">
    <property type="entry name" value="P-type_ATPase_Cu-like"/>
    <property type="match status" value="1"/>
</dbReference>
<feature type="transmembrane region" description="Helical" evidence="10">
    <location>
        <begin position="38"/>
        <end position="57"/>
    </location>
</feature>
<feature type="transmembrane region" description="Helical" evidence="10">
    <location>
        <begin position="317"/>
        <end position="339"/>
    </location>
</feature>
<sequence length="700" mass="73237">MSISTLGSPCCAAEPPAIPPTGMERELARELTVLRCRVSVAAVLTLLVMVATLPHMLGVHIGWLPAWFTSPWTQLLLSTPVLFWCGREFFSGAWSSLRRHSADMNTLVAAGTGIAWLASLLATAFPGVLIAEGLPADVYYETAAVILTLVLLGRLLEARARGQTSEAIRRLLQLQPPTARVLREGVATDIPVAKVVVGDLVQVRPGEKLPLDGVVVEGSSWVEESMLTGEPTPVAKGPGDGVIGASMNRSGSFSFRVTRVGADTMLARIVELVRQAQSSHTQVQRLADQVVGWFVPVVIAIAIATFVLWFLVSGNVVLATLFLVSVLVIACPCALGLATPTAIMVASGKGAEIGLIFRSAEALETAGGLRTIVLDKTGTLTMGQPEVTDFERLHGGRMPVGTLLALVAAVESRSEHPLAEAIVAYATSRRGDEEPPDVEAFEAMAGLGVLATVGGLEVRVGSPRWLEASGLDTTPLDPVVARLERAARSVAAVAVDGRIEACFGIADPIKPEAHAAVAALRRLGLEVVLLSGDARRTSEVVAADVGIVRVIAEVRPGDKAAVVQRLQEQGQGPVAMVGDGLNDAPALARAEVGIAMGTGTDVAIAASDITVLSGHLGGVPAAIELSRRTMATIRQNLFFAFAYNVAGIPIAAGLLFPLTGWLLNPMLAGAAMAFSSVSVVSNALRLRRFRPAHRSVGAAA</sequence>
<dbReference type="Pfam" id="PF00122">
    <property type="entry name" value="E1-E2_ATPase"/>
    <property type="match status" value="1"/>
</dbReference>
<dbReference type="RefSeq" id="WP_323306283.1">
    <property type="nucleotide sequence ID" value="NZ_JAYGHX010000010.1"/>
</dbReference>
<keyword evidence="9 10" id="KW-0472">Membrane</keyword>
<dbReference type="PRINTS" id="PR00120">
    <property type="entry name" value="HATPASE"/>
</dbReference>
<evidence type="ECO:0000256" key="1">
    <source>
        <dbReference type="ARBA" id="ARBA00004127"/>
    </source>
</evidence>
<dbReference type="PANTHER" id="PTHR43520">
    <property type="entry name" value="ATP7, ISOFORM B"/>
    <property type="match status" value="1"/>
</dbReference>
<keyword evidence="4 10" id="KW-0479">Metal-binding</keyword>
<proteinExistence type="inferred from homology"/>
<dbReference type="NCBIfam" id="TIGR01525">
    <property type="entry name" value="ATPase-IB_hvy"/>
    <property type="match status" value="1"/>
</dbReference>
<comment type="caution">
    <text evidence="12">The sequence shown here is derived from an EMBL/GenBank/DDBJ whole genome shotgun (WGS) entry which is preliminary data.</text>
</comment>
<accession>A0ABU5RX08</accession>
<dbReference type="Gene3D" id="3.40.50.1000">
    <property type="entry name" value="HAD superfamily/HAD-like"/>
    <property type="match status" value="1"/>
</dbReference>
<dbReference type="InterPro" id="IPR023298">
    <property type="entry name" value="ATPase_P-typ_TM_dom_sf"/>
</dbReference>
<dbReference type="NCBIfam" id="TIGR01494">
    <property type="entry name" value="ATPase_P-type"/>
    <property type="match status" value="1"/>
</dbReference>
<dbReference type="SUPFAM" id="SSF81653">
    <property type="entry name" value="Calcium ATPase, transduction domain A"/>
    <property type="match status" value="1"/>
</dbReference>
<dbReference type="InterPro" id="IPR023214">
    <property type="entry name" value="HAD_sf"/>
</dbReference>
<feature type="transmembrane region" description="Helical" evidence="10">
    <location>
        <begin position="290"/>
        <end position="311"/>
    </location>
</feature>